<dbReference type="PANTHER" id="PTHR33992:SF1">
    <property type="entry name" value="RIBONUCLEASE P PROTEIN COMPONENT"/>
    <property type="match status" value="1"/>
</dbReference>
<reference evidence="6" key="1">
    <citation type="submission" date="2023-03" db="EMBL/GenBank/DDBJ databases">
        <authorList>
            <person name="Steffen K."/>
            <person name="Cardenas P."/>
        </authorList>
    </citation>
    <scope>NUCLEOTIDE SEQUENCE</scope>
</reference>
<dbReference type="Proteomes" id="UP001174909">
    <property type="component" value="Unassembled WGS sequence"/>
</dbReference>
<keyword evidence="7" id="KW-1185">Reference proteome</keyword>
<dbReference type="EMBL" id="CASHTH010002771">
    <property type="protein sequence ID" value="CAI8035098.1"/>
    <property type="molecule type" value="Genomic_DNA"/>
</dbReference>
<dbReference type="SUPFAM" id="SSF54211">
    <property type="entry name" value="Ribosomal protein S5 domain 2-like"/>
    <property type="match status" value="1"/>
</dbReference>
<dbReference type="GO" id="GO:0042781">
    <property type="term" value="F:3'-tRNA processing endoribonuclease activity"/>
    <property type="evidence" value="ECO:0007669"/>
    <property type="project" value="TreeGrafter"/>
</dbReference>
<evidence type="ECO:0000313" key="6">
    <source>
        <dbReference type="EMBL" id="CAI8035098.1"/>
    </source>
</evidence>
<evidence type="ECO:0000256" key="4">
    <source>
        <dbReference type="ARBA" id="ARBA00022801"/>
    </source>
</evidence>
<gene>
    <name evidence="6" type="ORF">GBAR_LOCUS19712</name>
</gene>
<dbReference type="GO" id="GO:0004526">
    <property type="term" value="F:ribonuclease P activity"/>
    <property type="evidence" value="ECO:0007669"/>
    <property type="project" value="InterPro"/>
</dbReference>
<comment type="caution">
    <text evidence="6">The sequence shown here is derived from an EMBL/GenBank/DDBJ whole genome shotgun (WGS) entry which is preliminary data.</text>
</comment>
<evidence type="ECO:0000256" key="3">
    <source>
        <dbReference type="ARBA" id="ARBA00022759"/>
    </source>
</evidence>
<organism evidence="6 7">
    <name type="scientific">Geodia barretti</name>
    <name type="common">Barrett's horny sponge</name>
    <dbReference type="NCBI Taxonomy" id="519541"/>
    <lineage>
        <taxon>Eukaryota</taxon>
        <taxon>Metazoa</taxon>
        <taxon>Porifera</taxon>
        <taxon>Demospongiae</taxon>
        <taxon>Heteroscleromorpha</taxon>
        <taxon>Tetractinellida</taxon>
        <taxon>Astrophorina</taxon>
        <taxon>Geodiidae</taxon>
        <taxon>Geodia</taxon>
    </lineage>
</organism>
<dbReference type="InterPro" id="IPR000100">
    <property type="entry name" value="RNase_P"/>
</dbReference>
<dbReference type="PANTHER" id="PTHR33992">
    <property type="entry name" value="RIBONUCLEASE P PROTEIN COMPONENT"/>
    <property type="match status" value="1"/>
</dbReference>
<keyword evidence="1" id="KW-0819">tRNA processing</keyword>
<evidence type="ECO:0000313" key="7">
    <source>
        <dbReference type="Proteomes" id="UP001174909"/>
    </source>
</evidence>
<evidence type="ECO:0000256" key="2">
    <source>
        <dbReference type="ARBA" id="ARBA00022722"/>
    </source>
</evidence>
<dbReference type="NCBIfam" id="TIGR00188">
    <property type="entry name" value="rnpA"/>
    <property type="match status" value="1"/>
</dbReference>
<dbReference type="HAMAP" id="MF_00227">
    <property type="entry name" value="RNase_P"/>
    <property type="match status" value="1"/>
</dbReference>
<dbReference type="AlphaFoldDB" id="A0AA35SSJ7"/>
<dbReference type="GO" id="GO:0030677">
    <property type="term" value="C:ribonuclease P complex"/>
    <property type="evidence" value="ECO:0007669"/>
    <property type="project" value="TreeGrafter"/>
</dbReference>
<accession>A0AA35SSJ7</accession>
<dbReference type="Pfam" id="PF00825">
    <property type="entry name" value="Ribonuclease_P"/>
    <property type="match status" value="1"/>
</dbReference>
<protein>
    <submittedName>
        <fullName evidence="6">Ribonuclease P protein component</fullName>
    </submittedName>
</protein>
<keyword evidence="2" id="KW-0540">Nuclease</keyword>
<dbReference type="InterPro" id="IPR014721">
    <property type="entry name" value="Ribsml_uS5_D2-typ_fold_subgr"/>
</dbReference>
<dbReference type="Gene3D" id="3.30.230.10">
    <property type="match status" value="1"/>
</dbReference>
<name>A0AA35SSJ7_GEOBA</name>
<sequence length="127" mass="15133">MQDPEKLKKRWEFQRAYQSGSKYWNRYFVIYVFHTHFNNLRLGITVSKKVGKSVQRNRVKRLIRESFRQLRPRVKTEYDIVVVGRTEACRLTCQAAKDGLFHLFRKASILNNPARDSLRQGRNDSSQ</sequence>
<keyword evidence="3" id="KW-0255">Endonuclease</keyword>
<dbReference type="InterPro" id="IPR020568">
    <property type="entry name" value="Ribosomal_Su5_D2-typ_SF"/>
</dbReference>
<evidence type="ECO:0000256" key="1">
    <source>
        <dbReference type="ARBA" id="ARBA00022694"/>
    </source>
</evidence>
<proteinExistence type="inferred from homology"/>
<keyword evidence="4" id="KW-0378">Hydrolase</keyword>
<evidence type="ECO:0000256" key="5">
    <source>
        <dbReference type="ARBA" id="ARBA00022884"/>
    </source>
</evidence>
<dbReference type="GO" id="GO:0000049">
    <property type="term" value="F:tRNA binding"/>
    <property type="evidence" value="ECO:0007669"/>
    <property type="project" value="InterPro"/>
</dbReference>
<keyword evidence="5" id="KW-0694">RNA-binding</keyword>